<evidence type="ECO:0000256" key="2">
    <source>
        <dbReference type="ARBA" id="ARBA00008479"/>
    </source>
</evidence>
<sequence length="193" mass="21484">MPKSYKRDRKSKAKLSSKTAQIKRKKGQAKKKKQGPASCKAIAANWDPKKTARDNMASMGLVYDRNAAIPLPKNALQAELEVERLSTALAKGSVKQQKAGVIQDLESAAQAIADKYKSQERNYRLLPRDIEFCSEMIRRHGTDYAAMAKDHLNLYQETPKQIQRKLATFKRCPAYKETLAAAKAAAGGDAMEE</sequence>
<keyword evidence="6" id="KW-1185">Reference proteome</keyword>
<proteinExistence type="inferred from homology"/>
<evidence type="ECO:0000256" key="3">
    <source>
        <dbReference type="ARBA" id="ARBA00015522"/>
    </source>
</evidence>
<comment type="subcellular location">
    <subcellularLocation>
        <location evidence="1">Nucleus</location>
        <location evidence="1">Nucleolus</location>
    </subcellularLocation>
</comment>
<reference evidence="7" key="2">
    <citation type="submission" date="2020-10" db="UniProtKB">
        <authorList>
            <consortium name="WormBaseParasite"/>
        </authorList>
    </citation>
    <scope>IDENTIFICATION</scope>
</reference>
<dbReference type="PANTHER" id="PTHR13243">
    <property type="entry name" value="HSPC111 PROTEIN-RELATED"/>
    <property type="match status" value="1"/>
</dbReference>
<evidence type="ECO:0000256" key="1">
    <source>
        <dbReference type="ARBA" id="ARBA00004604"/>
    </source>
</evidence>
<dbReference type="Pfam" id="PF09420">
    <property type="entry name" value="Nop16"/>
    <property type="match status" value="2"/>
</dbReference>
<evidence type="ECO:0000313" key="7">
    <source>
        <dbReference type="WBParaSite" id="Pan_g8433.t1"/>
    </source>
</evidence>
<dbReference type="PANTHER" id="PTHR13243:SF1">
    <property type="entry name" value="NUCLEOLAR PROTEIN 16"/>
    <property type="match status" value="1"/>
</dbReference>
<dbReference type="WBParaSite" id="Pan_g8433.t1">
    <property type="protein sequence ID" value="Pan_g8433.t1"/>
    <property type="gene ID" value="Pan_g8433"/>
</dbReference>
<accession>A0A7E4WB04</accession>
<keyword evidence="4" id="KW-0539">Nucleus</keyword>
<dbReference type="AlphaFoldDB" id="A0A7E4WB04"/>
<protein>
    <recommendedName>
        <fullName evidence="3">Nucleolar protein 16</fullName>
    </recommendedName>
</protein>
<organism evidence="6 7">
    <name type="scientific">Panagrellus redivivus</name>
    <name type="common">Microworm</name>
    <dbReference type="NCBI Taxonomy" id="6233"/>
    <lineage>
        <taxon>Eukaryota</taxon>
        <taxon>Metazoa</taxon>
        <taxon>Ecdysozoa</taxon>
        <taxon>Nematoda</taxon>
        <taxon>Chromadorea</taxon>
        <taxon>Rhabditida</taxon>
        <taxon>Tylenchina</taxon>
        <taxon>Panagrolaimomorpha</taxon>
        <taxon>Panagrolaimoidea</taxon>
        <taxon>Panagrolaimidae</taxon>
        <taxon>Panagrellus</taxon>
    </lineage>
</organism>
<feature type="compositionally biased region" description="Basic residues" evidence="5">
    <location>
        <begin position="1"/>
        <end position="34"/>
    </location>
</feature>
<feature type="region of interest" description="Disordered" evidence="5">
    <location>
        <begin position="1"/>
        <end position="39"/>
    </location>
</feature>
<name>A0A7E4WB04_PANRE</name>
<evidence type="ECO:0000313" key="6">
    <source>
        <dbReference type="Proteomes" id="UP000492821"/>
    </source>
</evidence>
<evidence type="ECO:0000256" key="4">
    <source>
        <dbReference type="ARBA" id="ARBA00023242"/>
    </source>
</evidence>
<reference evidence="6" key="1">
    <citation type="journal article" date="2013" name="Genetics">
        <title>The draft genome and transcriptome of Panagrellus redivivus are shaped by the harsh demands of a free-living lifestyle.</title>
        <authorList>
            <person name="Srinivasan J."/>
            <person name="Dillman A.R."/>
            <person name="Macchietto M.G."/>
            <person name="Heikkinen L."/>
            <person name="Lakso M."/>
            <person name="Fracchia K.M."/>
            <person name="Antoshechkin I."/>
            <person name="Mortazavi A."/>
            <person name="Wong G."/>
            <person name="Sternberg P.W."/>
        </authorList>
    </citation>
    <scope>NUCLEOTIDE SEQUENCE [LARGE SCALE GENOMIC DNA]</scope>
    <source>
        <strain evidence="6">MT8872</strain>
    </source>
</reference>
<dbReference type="GO" id="GO:0005730">
    <property type="term" value="C:nucleolus"/>
    <property type="evidence" value="ECO:0007669"/>
    <property type="project" value="UniProtKB-SubCell"/>
</dbReference>
<dbReference type="Proteomes" id="UP000492821">
    <property type="component" value="Unassembled WGS sequence"/>
</dbReference>
<dbReference type="GO" id="GO:0042273">
    <property type="term" value="P:ribosomal large subunit biogenesis"/>
    <property type="evidence" value="ECO:0007669"/>
    <property type="project" value="TreeGrafter"/>
</dbReference>
<evidence type="ECO:0000256" key="5">
    <source>
        <dbReference type="SAM" id="MobiDB-lite"/>
    </source>
</evidence>
<comment type="similarity">
    <text evidence="2">Belongs to the NOP16 family.</text>
</comment>
<dbReference type="InterPro" id="IPR019002">
    <property type="entry name" value="Ribosome_biogenesis_Nop16"/>
</dbReference>